<protein>
    <submittedName>
        <fullName evidence="10">FtsX-like permease family protein</fullName>
    </submittedName>
</protein>
<sequence>MKRVKFAFFLDLKSAYKTLLRNKIRSLLTILGIIIGVGSVIATVSIGQGASEAIQSTINSMGSNMLIILPGSSSLGGVHTGFGILPTLTLDDAYAIRKLPAVKTDSGNLGMAQQVIWRGNNWSTLIMGASSTFPEIRDWPVAKGTFFDHQQVVSAANVAVIGNTAATELFGLINPIGHIILIHNVPFTVIGILSVKGFNAFGQDQDDTVVIPITTMLEKIAGTTWVHAIAVSAKSKEDTVIAQSEITALLRQRHHIPLHKPNDFFVRNLTEIAQAANSSANTFTILLASIAAVSLLVGGIGIMNIMLVSVTERTKEIGIRLAVGAKKKDILKQFLIESSVLSLFGGILGIAAGIGISNSISAFSPLKTIVTTEPIIISLVFSLCVGIFFGFYPAFKASRMNPVEALRYE</sequence>
<organism evidence="10 11">
    <name type="scientific">Candidatus Acidulodesulfobacterium ferriphilum</name>
    <dbReference type="NCBI Taxonomy" id="2597223"/>
    <lineage>
        <taxon>Bacteria</taxon>
        <taxon>Deltaproteobacteria</taxon>
        <taxon>Candidatus Acidulodesulfobacterales</taxon>
        <taxon>Candidatus Acidulodesulfobacterium</taxon>
    </lineage>
</organism>
<evidence type="ECO:0000256" key="7">
    <source>
        <dbReference type="SAM" id="Phobius"/>
    </source>
</evidence>
<name>A0A519BC27_9DELT</name>
<comment type="subcellular location">
    <subcellularLocation>
        <location evidence="1">Cell membrane</location>
        <topology evidence="1">Multi-pass membrane protein</topology>
    </subcellularLocation>
</comment>
<evidence type="ECO:0000259" key="8">
    <source>
        <dbReference type="Pfam" id="PF02687"/>
    </source>
</evidence>
<dbReference type="GO" id="GO:0005886">
    <property type="term" value="C:plasma membrane"/>
    <property type="evidence" value="ECO:0007669"/>
    <property type="project" value="UniProtKB-SubCell"/>
</dbReference>
<keyword evidence="3 7" id="KW-0812">Transmembrane</keyword>
<dbReference type="EMBL" id="SGBD01000001">
    <property type="protein sequence ID" value="RZD14825.1"/>
    <property type="molecule type" value="Genomic_DNA"/>
</dbReference>
<gene>
    <name evidence="10" type="ORF">EVJ47_00635</name>
</gene>
<dbReference type="InterPro" id="IPR050250">
    <property type="entry name" value="Macrolide_Exporter_MacB"/>
</dbReference>
<feature type="transmembrane region" description="Helical" evidence="7">
    <location>
        <begin position="285"/>
        <end position="310"/>
    </location>
</feature>
<evidence type="ECO:0000313" key="10">
    <source>
        <dbReference type="EMBL" id="RZD14825.1"/>
    </source>
</evidence>
<evidence type="ECO:0000256" key="1">
    <source>
        <dbReference type="ARBA" id="ARBA00004651"/>
    </source>
</evidence>
<feature type="transmembrane region" description="Helical" evidence="7">
    <location>
        <begin position="27"/>
        <end position="47"/>
    </location>
</feature>
<dbReference type="InterPro" id="IPR025857">
    <property type="entry name" value="MacB_PCD"/>
</dbReference>
<feature type="domain" description="MacB-like periplasmic core" evidence="9">
    <location>
        <begin position="26"/>
        <end position="249"/>
    </location>
</feature>
<dbReference type="Proteomes" id="UP000320813">
    <property type="component" value="Unassembled WGS sequence"/>
</dbReference>
<comment type="caution">
    <text evidence="10">The sequence shown here is derived from an EMBL/GenBank/DDBJ whole genome shotgun (WGS) entry which is preliminary data.</text>
</comment>
<evidence type="ECO:0000256" key="6">
    <source>
        <dbReference type="ARBA" id="ARBA00038076"/>
    </source>
</evidence>
<dbReference type="Pfam" id="PF12704">
    <property type="entry name" value="MacB_PCD"/>
    <property type="match status" value="1"/>
</dbReference>
<evidence type="ECO:0000313" key="11">
    <source>
        <dbReference type="Proteomes" id="UP000320813"/>
    </source>
</evidence>
<evidence type="ECO:0000256" key="2">
    <source>
        <dbReference type="ARBA" id="ARBA00022475"/>
    </source>
</evidence>
<reference evidence="10 11" key="1">
    <citation type="submission" date="2019-01" db="EMBL/GenBank/DDBJ databases">
        <title>Insights into ecological role of a new deltaproteobacterial order Candidatus Sinidesulfobacterales (Sva0485) by metagenomics and metatranscriptomics.</title>
        <authorList>
            <person name="Tan S."/>
            <person name="Liu J."/>
            <person name="Fang Y."/>
            <person name="Hedlund B.P."/>
            <person name="Lian Z.H."/>
            <person name="Huang L.Y."/>
            <person name="Li J.T."/>
            <person name="Huang L.N."/>
            <person name="Li W.J."/>
            <person name="Jiang H.C."/>
            <person name="Dong H.L."/>
            <person name="Shu W.S."/>
        </authorList>
    </citation>
    <scope>NUCLEOTIDE SEQUENCE [LARGE SCALE GENOMIC DNA]</scope>
    <source>
        <strain evidence="10">AP3</strain>
    </source>
</reference>
<dbReference type="AlphaFoldDB" id="A0A519BC27"/>
<dbReference type="InterPro" id="IPR003838">
    <property type="entry name" value="ABC3_permease_C"/>
</dbReference>
<comment type="similarity">
    <text evidence="6">Belongs to the ABC-4 integral membrane protein family.</text>
</comment>
<dbReference type="PANTHER" id="PTHR30572">
    <property type="entry name" value="MEMBRANE COMPONENT OF TRANSPORTER-RELATED"/>
    <property type="match status" value="1"/>
</dbReference>
<evidence type="ECO:0000256" key="4">
    <source>
        <dbReference type="ARBA" id="ARBA00022989"/>
    </source>
</evidence>
<evidence type="ECO:0000256" key="5">
    <source>
        <dbReference type="ARBA" id="ARBA00023136"/>
    </source>
</evidence>
<keyword evidence="2" id="KW-1003">Cell membrane</keyword>
<keyword evidence="5 7" id="KW-0472">Membrane</keyword>
<evidence type="ECO:0000259" key="9">
    <source>
        <dbReference type="Pfam" id="PF12704"/>
    </source>
</evidence>
<evidence type="ECO:0000256" key="3">
    <source>
        <dbReference type="ARBA" id="ARBA00022692"/>
    </source>
</evidence>
<feature type="transmembrane region" description="Helical" evidence="7">
    <location>
        <begin position="334"/>
        <end position="355"/>
    </location>
</feature>
<proteinExistence type="inferred from homology"/>
<feature type="domain" description="ABC3 transporter permease C-terminal" evidence="8">
    <location>
        <begin position="289"/>
        <end position="402"/>
    </location>
</feature>
<dbReference type="GO" id="GO:0022857">
    <property type="term" value="F:transmembrane transporter activity"/>
    <property type="evidence" value="ECO:0007669"/>
    <property type="project" value="TreeGrafter"/>
</dbReference>
<keyword evidence="4 7" id="KW-1133">Transmembrane helix</keyword>
<dbReference type="PANTHER" id="PTHR30572:SF4">
    <property type="entry name" value="ABC TRANSPORTER PERMEASE YTRF"/>
    <property type="match status" value="1"/>
</dbReference>
<accession>A0A519BC27</accession>
<dbReference type="Pfam" id="PF02687">
    <property type="entry name" value="FtsX"/>
    <property type="match status" value="1"/>
</dbReference>
<feature type="transmembrane region" description="Helical" evidence="7">
    <location>
        <begin position="375"/>
        <end position="395"/>
    </location>
</feature>